<dbReference type="Gene3D" id="1.10.287.950">
    <property type="entry name" value="Methyl-accepting chemotaxis protein"/>
    <property type="match status" value="1"/>
</dbReference>
<feature type="region of interest" description="Disordered" evidence="2">
    <location>
        <begin position="351"/>
        <end position="380"/>
    </location>
</feature>
<name>A0ABR4NUM8_9SACH</name>
<feature type="compositionally biased region" description="Basic and acidic residues" evidence="2">
    <location>
        <begin position="191"/>
        <end position="255"/>
    </location>
</feature>
<sequence length="474" mass="53861">MALDEETIKKRMSQIELDINQMNQMIDENLMDTEKVEVEQVERVDVKDVTHRALQEDDGIDFTTANDTPIGVNKPMTIPQLNKVDEEISRIEKDLEDRVDGLQISGCNNDDADDQPHEAAAKDSNDTQEELVVEEIHAKKEQEPVEEESATEELDNAEKEETKDVKHETVADAVEKVHDIVEPVHEAIETHEPVQETHESVQETHESVQETHESVQETHESVQETHESVQETHEPVQETHEPVQETHEPVQELAKHTPKIAEGATEDWEDVDEESESLVDTSAEFESNQQTASSVLAAEDIRAESGSGVGNVTPVTDQEEYTENIYIPKNNHGDNVNQKATRRTTNPFRVISVSSPNTSTNRKTSGFTTTRHVSHGAPGTQQDAELIQRYEQKHENLTRKCSKVQREIEYLEKMNSQGTLNIDDSRKLAKAIEKLQEYLDKKKKERYEVGLLLSRQLRRDINRGDNGEFWVGTK</sequence>
<dbReference type="EMBL" id="JBEVYD010000005">
    <property type="protein sequence ID" value="KAL3232432.1"/>
    <property type="molecule type" value="Genomic_DNA"/>
</dbReference>
<organism evidence="3 4">
    <name type="scientific">Nakaseomyces bracarensis</name>
    <dbReference type="NCBI Taxonomy" id="273131"/>
    <lineage>
        <taxon>Eukaryota</taxon>
        <taxon>Fungi</taxon>
        <taxon>Dikarya</taxon>
        <taxon>Ascomycota</taxon>
        <taxon>Saccharomycotina</taxon>
        <taxon>Saccharomycetes</taxon>
        <taxon>Saccharomycetales</taxon>
        <taxon>Saccharomycetaceae</taxon>
        <taxon>Nakaseomyces</taxon>
    </lineage>
</organism>
<dbReference type="Proteomes" id="UP001623330">
    <property type="component" value="Unassembled WGS sequence"/>
</dbReference>
<feature type="compositionally biased region" description="Polar residues" evidence="2">
    <location>
        <begin position="284"/>
        <end position="293"/>
    </location>
</feature>
<keyword evidence="1" id="KW-0175">Coiled coil</keyword>
<gene>
    <name evidence="3" type="ORF">RNJ44_04348</name>
</gene>
<evidence type="ECO:0000256" key="1">
    <source>
        <dbReference type="SAM" id="Coils"/>
    </source>
</evidence>
<evidence type="ECO:0000313" key="4">
    <source>
        <dbReference type="Proteomes" id="UP001623330"/>
    </source>
</evidence>
<evidence type="ECO:0000256" key="2">
    <source>
        <dbReference type="SAM" id="MobiDB-lite"/>
    </source>
</evidence>
<proteinExistence type="predicted"/>
<feature type="region of interest" description="Disordered" evidence="2">
    <location>
        <begin position="103"/>
        <end position="170"/>
    </location>
</feature>
<feature type="compositionally biased region" description="Acidic residues" evidence="2">
    <location>
        <begin position="144"/>
        <end position="155"/>
    </location>
</feature>
<keyword evidence="4" id="KW-1185">Reference proteome</keyword>
<feature type="compositionally biased region" description="Basic and acidic residues" evidence="2">
    <location>
        <begin position="134"/>
        <end position="143"/>
    </location>
</feature>
<evidence type="ECO:0000313" key="3">
    <source>
        <dbReference type="EMBL" id="KAL3232432.1"/>
    </source>
</evidence>
<comment type="caution">
    <text evidence="3">The sequence shown here is derived from an EMBL/GenBank/DDBJ whole genome shotgun (WGS) entry which is preliminary data.</text>
</comment>
<feature type="compositionally biased region" description="Basic and acidic residues" evidence="2">
    <location>
        <begin position="156"/>
        <end position="170"/>
    </location>
</feature>
<protein>
    <submittedName>
        <fullName evidence="3">Bud neck protein 5</fullName>
    </submittedName>
</protein>
<feature type="compositionally biased region" description="Basic and acidic residues" evidence="2">
    <location>
        <begin position="114"/>
        <end position="125"/>
    </location>
</feature>
<feature type="region of interest" description="Disordered" evidence="2">
    <location>
        <begin position="191"/>
        <end position="293"/>
    </location>
</feature>
<feature type="coiled-coil region" evidence="1">
    <location>
        <begin position="387"/>
        <end position="448"/>
    </location>
</feature>
<feature type="compositionally biased region" description="Acidic residues" evidence="2">
    <location>
        <begin position="264"/>
        <end position="277"/>
    </location>
</feature>
<accession>A0ABR4NUM8</accession>
<reference evidence="3 4" key="1">
    <citation type="submission" date="2024-05" db="EMBL/GenBank/DDBJ databases">
        <title>Long read based assembly of the Candida bracarensis genome reveals expanded adhesin content.</title>
        <authorList>
            <person name="Marcet-Houben M."/>
            <person name="Ksiezopolska E."/>
            <person name="Gabaldon T."/>
        </authorList>
    </citation>
    <scope>NUCLEOTIDE SEQUENCE [LARGE SCALE GENOMIC DNA]</scope>
    <source>
        <strain evidence="3 4">CBM6</strain>
    </source>
</reference>
<feature type="compositionally biased region" description="Polar residues" evidence="2">
    <location>
        <begin position="351"/>
        <end position="371"/>
    </location>
</feature>